<dbReference type="EC" id="2.3.1.225" evidence="1"/>
<protein>
    <recommendedName>
        <fullName evidence="1">protein S-acyltransferase</fullName>
        <ecNumber evidence="1">2.3.1.225</ecNumber>
    </recommendedName>
</protein>
<dbReference type="SMART" id="SM00248">
    <property type="entry name" value="ANK"/>
    <property type="match status" value="5"/>
</dbReference>
<dbReference type="GeneID" id="96007867"/>
<feature type="repeat" description="ANK" evidence="4">
    <location>
        <begin position="92"/>
        <end position="124"/>
    </location>
</feature>
<dbReference type="RefSeq" id="XP_069228291.1">
    <property type="nucleotide sequence ID" value="XM_069375029.1"/>
</dbReference>
<dbReference type="Gene3D" id="1.25.40.20">
    <property type="entry name" value="Ankyrin repeat-containing domain"/>
    <property type="match status" value="2"/>
</dbReference>
<dbReference type="AlphaFoldDB" id="A0AB34KNN1"/>
<dbReference type="PRINTS" id="PR01415">
    <property type="entry name" value="ANKYRIN"/>
</dbReference>
<feature type="repeat" description="ANK" evidence="4">
    <location>
        <begin position="125"/>
        <end position="157"/>
    </location>
</feature>
<evidence type="ECO:0000313" key="6">
    <source>
        <dbReference type="Proteomes" id="UP000803884"/>
    </source>
</evidence>
<dbReference type="Pfam" id="PF00023">
    <property type="entry name" value="Ank"/>
    <property type="match status" value="1"/>
</dbReference>
<evidence type="ECO:0000256" key="1">
    <source>
        <dbReference type="ARBA" id="ARBA00012210"/>
    </source>
</evidence>
<evidence type="ECO:0000256" key="3">
    <source>
        <dbReference type="ARBA" id="ARBA00023043"/>
    </source>
</evidence>
<evidence type="ECO:0000256" key="2">
    <source>
        <dbReference type="ARBA" id="ARBA00022737"/>
    </source>
</evidence>
<keyword evidence="6" id="KW-1185">Reference proteome</keyword>
<dbReference type="PANTHER" id="PTHR24161">
    <property type="entry name" value="ANK_REP_REGION DOMAIN-CONTAINING PROTEIN-RELATED"/>
    <property type="match status" value="1"/>
</dbReference>
<gene>
    <name evidence="5" type="ORF">WHR41_06424</name>
</gene>
<organism evidence="5 6">
    <name type="scientific">Cladosporium halotolerans</name>
    <dbReference type="NCBI Taxonomy" id="1052096"/>
    <lineage>
        <taxon>Eukaryota</taxon>
        <taxon>Fungi</taxon>
        <taxon>Dikarya</taxon>
        <taxon>Ascomycota</taxon>
        <taxon>Pezizomycotina</taxon>
        <taxon>Dothideomycetes</taxon>
        <taxon>Dothideomycetidae</taxon>
        <taxon>Cladosporiales</taxon>
        <taxon>Cladosporiaceae</taxon>
        <taxon>Cladosporium</taxon>
    </lineage>
</organism>
<dbReference type="GO" id="GO:0019706">
    <property type="term" value="F:protein-cysteine S-palmitoyltransferase activity"/>
    <property type="evidence" value="ECO:0007669"/>
    <property type="project" value="UniProtKB-EC"/>
</dbReference>
<keyword evidence="2" id="KW-0677">Repeat</keyword>
<comment type="caution">
    <text evidence="5">The sequence shown here is derived from an EMBL/GenBank/DDBJ whole genome shotgun (WGS) entry which is preliminary data.</text>
</comment>
<dbReference type="Pfam" id="PF12796">
    <property type="entry name" value="Ank_2"/>
    <property type="match status" value="2"/>
</dbReference>
<dbReference type="PROSITE" id="PS50088">
    <property type="entry name" value="ANK_REPEAT"/>
    <property type="match status" value="4"/>
</dbReference>
<dbReference type="SUPFAM" id="SSF48403">
    <property type="entry name" value="Ankyrin repeat"/>
    <property type="match status" value="1"/>
</dbReference>
<evidence type="ECO:0000313" key="5">
    <source>
        <dbReference type="EMBL" id="KAL1585185.1"/>
    </source>
</evidence>
<reference evidence="5 6" key="1">
    <citation type="journal article" date="2020" name="Microbiol. Resour. Announc.">
        <title>Draft Genome Sequence of a Cladosporium Species Isolated from the Mesophotic Ascidian Didemnum maculosum.</title>
        <authorList>
            <person name="Gioti A."/>
            <person name="Siaperas R."/>
            <person name="Nikolaivits E."/>
            <person name="Le Goff G."/>
            <person name="Ouazzani J."/>
            <person name="Kotoulas G."/>
            <person name="Topakas E."/>
        </authorList>
    </citation>
    <scope>NUCLEOTIDE SEQUENCE [LARGE SCALE GENOMIC DNA]</scope>
    <source>
        <strain evidence="5 6">TM138-S3</strain>
    </source>
</reference>
<keyword evidence="3 4" id="KW-0040">ANK repeat</keyword>
<sequence>MQGPVLGQMAYVAAASGNHDGLDFLLTARPPNTFDATVRLRRRMWVLDPENGFEETSSLGGTALHASAEFNQVETAKVLLKHGFDIDQRDANGFTSLHMAAWRGSGEITRMLLLHTKNIDMGSFRMETPLMVAAAFGNLEIVVLLIEHGADIRAKSSKQRTALNLAALHGKLNVFKRLWRIEPVATMSDLKSASSDGYYSLLMLVGEWIKALNDGTPLLDHQSLLSCRPIARLTPQCVRRCVLAFRRKSKNSTKLYSYAYKGRCISFMRLMQAGALLNMEGGEEGTPLMAACKSGHLEMVKMIVRIGAILSYSKDGELVSAFKAAQSHPMILNWLISKRFTDQGKICDSRDHGAQGPQSPDESFDKVAAIGLELVLEDDVEKYLESKNWFLPMRRFIDGGDRSFKEEPIDRSEFWKFRPAYCRRVPTSGSRLT</sequence>
<dbReference type="PANTHER" id="PTHR24161:SF85">
    <property type="entry name" value="PALMITOYLTRANSFERASE HIP14"/>
    <property type="match status" value="1"/>
</dbReference>
<name>A0AB34KNN1_9PEZI</name>
<feature type="repeat" description="ANK" evidence="4">
    <location>
        <begin position="283"/>
        <end position="315"/>
    </location>
</feature>
<dbReference type="EMBL" id="JAAQHG020000021">
    <property type="protein sequence ID" value="KAL1585185.1"/>
    <property type="molecule type" value="Genomic_DNA"/>
</dbReference>
<dbReference type="InterPro" id="IPR002110">
    <property type="entry name" value="Ankyrin_rpt"/>
</dbReference>
<dbReference type="PROSITE" id="PS50297">
    <property type="entry name" value="ANK_REP_REGION"/>
    <property type="match status" value="4"/>
</dbReference>
<proteinExistence type="predicted"/>
<accession>A0AB34KNN1</accession>
<feature type="repeat" description="ANK" evidence="4">
    <location>
        <begin position="59"/>
        <end position="91"/>
    </location>
</feature>
<evidence type="ECO:0000256" key="4">
    <source>
        <dbReference type="PROSITE-ProRule" id="PRU00023"/>
    </source>
</evidence>
<dbReference type="InterPro" id="IPR036770">
    <property type="entry name" value="Ankyrin_rpt-contain_sf"/>
</dbReference>
<dbReference type="Proteomes" id="UP000803884">
    <property type="component" value="Unassembled WGS sequence"/>
</dbReference>